<dbReference type="AlphaFoldDB" id="A0A9P1H822"/>
<comment type="caution">
    <text evidence="1">The sequence shown here is derived from an EMBL/GenBank/DDBJ whole genome shotgun (WGS) entry which is preliminary data.</text>
</comment>
<accession>A0A9P1H822</accession>
<name>A0A9P1H822_9PEZI</name>
<gene>
    <name evidence="1" type="ORF">PPNO1_LOCUS8034</name>
</gene>
<proteinExistence type="predicted"/>
<organism evidence="1 2">
    <name type="scientific">Parascedosporium putredinis</name>
    <dbReference type="NCBI Taxonomy" id="1442378"/>
    <lineage>
        <taxon>Eukaryota</taxon>
        <taxon>Fungi</taxon>
        <taxon>Dikarya</taxon>
        <taxon>Ascomycota</taxon>
        <taxon>Pezizomycotina</taxon>
        <taxon>Sordariomycetes</taxon>
        <taxon>Hypocreomycetidae</taxon>
        <taxon>Microascales</taxon>
        <taxon>Microascaceae</taxon>
        <taxon>Parascedosporium</taxon>
    </lineage>
</organism>
<dbReference type="OrthoDB" id="5376498at2759"/>
<dbReference type="EMBL" id="CALLCH030000018">
    <property type="protein sequence ID" value="CAI4218452.1"/>
    <property type="molecule type" value="Genomic_DNA"/>
</dbReference>
<dbReference type="Proteomes" id="UP000838763">
    <property type="component" value="Unassembled WGS sequence"/>
</dbReference>
<keyword evidence="2" id="KW-1185">Reference proteome</keyword>
<evidence type="ECO:0000313" key="1">
    <source>
        <dbReference type="EMBL" id="CAI4218452.1"/>
    </source>
</evidence>
<reference evidence="1" key="1">
    <citation type="submission" date="2022-11" db="EMBL/GenBank/DDBJ databases">
        <authorList>
            <person name="Scott C."/>
            <person name="Bruce N."/>
        </authorList>
    </citation>
    <scope>NUCLEOTIDE SEQUENCE</scope>
</reference>
<evidence type="ECO:0000313" key="2">
    <source>
        <dbReference type="Proteomes" id="UP000838763"/>
    </source>
</evidence>
<sequence>MERRMDGSMLSLRLKHGVHTIFLFVDALEPFSSLDAQLLEVLRERYADGYLTTSQGSTPIPSGDATVYYARLKNSVDPSEGWKRLDVLGKDTPSKKGIADNSVLAFAIYEEGQEPDEVEFLVDWPSLDDYEEEDAEGNGYES</sequence>
<protein>
    <submittedName>
        <fullName evidence="1">Uncharacterized protein</fullName>
    </submittedName>
</protein>